<dbReference type="InterPro" id="IPR001129">
    <property type="entry name" value="Membr-assoc_MAPEG"/>
</dbReference>
<keyword evidence="6" id="KW-0256">Endoplasmic reticulum</keyword>
<evidence type="ECO:0000313" key="10">
    <source>
        <dbReference type="EMBL" id="KAG7495750.1"/>
    </source>
</evidence>
<dbReference type="EMBL" id="JAGKHQ010000015">
    <property type="protein sequence ID" value="KAG7495750.1"/>
    <property type="molecule type" value="Genomic_DNA"/>
</dbReference>
<evidence type="ECO:0000256" key="4">
    <source>
        <dbReference type="ARBA" id="ARBA00022679"/>
    </source>
</evidence>
<evidence type="ECO:0000256" key="9">
    <source>
        <dbReference type="SAM" id="Phobius"/>
    </source>
</evidence>
<evidence type="ECO:0000256" key="7">
    <source>
        <dbReference type="ARBA" id="ARBA00022989"/>
    </source>
</evidence>
<accession>A0AAV6QUI3</accession>
<organism evidence="10 11">
    <name type="scientific">Solea senegalensis</name>
    <name type="common">Senegalese sole</name>
    <dbReference type="NCBI Taxonomy" id="28829"/>
    <lineage>
        <taxon>Eukaryota</taxon>
        <taxon>Metazoa</taxon>
        <taxon>Chordata</taxon>
        <taxon>Craniata</taxon>
        <taxon>Vertebrata</taxon>
        <taxon>Euteleostomi</taxon>
        <taxon>Actinopterygii</taxon>
        <taxon>Neopterygii</taxon>
        <taxon>Teleostei</taxon>
        <taxon>Neoteleostei</taxon>
        <taxon>Acanthomorphata</taxon>
        <taxon>Carangaria</taxon>
        <taxon>Pleuronectiformes</taxon>
        <taxon>Pleuronectoidei</taxon>
        <taxon>Soleidae</taxon>
        <taxon>Solea</taxon>
    </lineage>
</organism>
<sequence length="151" mass="17161">MADLMENEVLRAFATYAAIVIVKMMLMGPITAYFRVTRGAFAHEEDVARKSAEEKKKLLRTDPEVERVRRCHLNDLENIVPFVVVGLLYALTRPELSTALLHFRIFAGTRIVHTIAYILVLPHFCRGLPYILGMLVTLSMVYRVLSTALIL</sequence>
<name>A0AAV6QUI3_SOLSE</name>
<dbReference type="GO" id="GO:0005739">
    <property type="term" value="C:mitochondrion"/>
    <property type="evidence" value="ECO:0007669"/>
    <property type="project" value="TreeGrafter"/>
</dbReference>
<dbReference type="GO" id="GO:0005789">
    <property type="term" value="C:endoplasmic reticulum membrane"/>
    <property type="evidence" value="ECO:0007669"/>
    <property type="project" value="UniProtKB-SubCell"/>
</dbReference>
<evidence type="ECO:0000313" key="11">
    <source>
        <dbReference type="Proteomes" id="UP000693946"/>
    </source>
</evidence>
<dbReference type="EC" id="2.5.1.18" evidence="3"/>
<reference evidence="10 11" key="1">
    <citation type="journal article" date="2021" name="Sci. Rep.">
        <title>Chromosome anchoring in Senegalese sole (Solea senegalensis) reveals sex-associated markers and genome rearrangements in flatfish.</title>
        <authorList>
            <person name="Guerrero-Cozar I."/>
            <person name="Gomez-Garrido J."/>
            <person name="Berbel C."/>
            <person name="Martinez-Blanch J.F."/>
            <person name="Alioto T."/>
            <person name="Claros M.G."/>
            <person name="Gagnaire P.A."/>
            <person name="Manchado M."/>
        </authorList>
    </citation>
    <scope>NUCLEOTIDE SEQUENCE [LARGE SCALE GENOMIC DNA]</scope>
    <source>
        <strain evidence="10">Sse05_10M</strain>
    </source>
</reference>
<comment type="caution">
    <text evidence="10">The sequence shown here is derived from an EMBL/GenBank/DDBJ whole genome shotgun (WGS) entry which is preliminary data.</text>
</comment>
<keyword evidence="4" id="KW-0808">Transferase</keyword>
<feature type="transmembrane region" description="Helical" evidence="9">
    <location>
        <begin position="127"/>
        <end position="145"/>
    </location>
</feature>
<dbReference type="GO" id="GO:0004364">
    <property type="term" value="F:glutathione transferase activity"/>
    <property type="evidence" value="ECO:0007669"/>
    <property type="project" value="UniProtKB-EC"/>
</dbReference>
<dbReference type="Proteomes" id="UP000693946">
    <property type="component" value="Linkage Group LG3"/>
</dbReference>
<keyword evidence="11" id="KW-1185">Reference proteome</keyword>
<feature type="transmembrane region" description="Helical" evidence="9">
    <location>
        <begin position="101"/>
        <end position="121"/>
    </location>
</feature>
<comment type="subcellular location">
    <subcellularLocation>
        <location evidence="1">Endoplasmic reticulum membrane</location>
        <topology evidence="1">Multi-pass membrane protein</topology>
    </subcellularLocation>
</comment>
<dbReference type="AlphaFoldDB" id="A0AAV6QUI3"/>
<evidence type="ECO:0000256" key="2">
    <source>
        <dbReference type="ARBA" id="ARBA00010459"/>
    </source>
</evidence>
<dbReference type="FunFam" id="1.20.120.550:FF:000002">
    <property type="entry name" value="Microsomal glutathione S-transferase 1"/>
    <property type="match status" value="1"/>
</dbReference>
<dbReference type="PANTHER" id="PTHR10689:SF6">
    <property type="entry name" value="MICROSOMAL GLUTATHIONE S-TRANSFERASE 1"/>
    <property type="match status" value="1"/>
</dbReference>
<protein>
    <recommendedName>
        <fullName evidence="3">glutathione transferase</fullName>
        <ecNumber evidence="3">2.5.1.18</ecNumber>
    </recommendedName>
</protein>
<comment type="similarity">
    <text evidence="2">Belongs to the MAPEG family.</text>
</comment>
<dbReference type="PANTHER" id="PTHR10689">
    <property type="entry name" value="MICROSOMAL GLUTATHIONE S-TRANSFERASE 1"/>
    <property type="match status" value="1"/>
</dbReference>
<keyword evidence="8 9" id="KW-0472">Membrane</keyword>
<evidence type="ECO:0000256" key="6">
    <source>
        <dbReference type="ARBA" id="ARBA00022824"/>
    </source>
</evidence>
<evidence type="ECO:0000256" key="5">
    <source>
        <dbReference type="ARBA" id="ARBA00022692"/>
    </source>
</evidence>
<evidence type="ECO:0000256" key="8">
    <source>
        <dbReference type="ARBA" id="ARBA00023136"/>
    </source>
</evidence>
<feature type="transmembrane region" description="Helical" evidence="9">
    <location>
        <begin position="12"/>
        <end position="34"/>
    </location>
</feature>
<dbReference type="Pfam" id="PF01124">
    <property type="entry name" value="MAPEG"/>
    <property type="match status" value="1"/>
</dbReference>
<evidence type="ECO:0000256" key="3">
    <source>
        <dbReference type="ARBA" id="ARBA00012452"/>
    </source>
</evidence>
<evidence type="ECO:0000256" key="1">
    <source>
        <dbReference type="ARBA" id="ARBA00004477"/>
    </source>
</evidence>
<gene>
    <name evidence="10" type="ORF">JOB18_004659</name>
</gene>
<keyword evidence="5 9" id="KW-0812">Transmembrane</keyword>
<dbReference type="InterPro" id="IPR040162">
    <property type="entry name" value="MGST1-like"/>
</dbReference>
<keyword evidence="7 9" id="KW-1133">Transmembrane helix</keyword>
<proteinExistence type="inferred from homology"/>